<evidence type="ECO:0000313" key="3">
    <source>
        <dbReference type="Proteomes" id="UP000515129"/>
    </source>
</evidence>
<evidence type="ECO:0000259" key="2">
    <source>
        <dbReference type="Pfam" id="PF13843"/>
    </source>
</evidence>
<proteinExistence type="predicted"/>
<dbReference type="PANTHER" id="PTHR46599">
    <property type="entry name" value="PIGGYBAC TRANSPOSABLE ELEMENT-DERIVED PROTEIN 4"/>
    <property type="match status" value="1"/>
</dbReference>
<reference evidence="4" key="1">
    <citation type="submission" date="2025-08" db="UniProtKB">
        <authorList>
            <consortium name="RefSeq"/>
        </authorList>
    </citation>
    <scope>IDENTIFICATION</scope>
    <source>
        <strain evidence="4">Wakin</strain>
        <tissue evidence="4">Muscle</tissue>
    </source>
</reference>
<name>A0A6P6LTV8_CARAU</name>
<dbReference type="PANTHER" id="PTHR46599:SF3">
    <property type="entry name" value="PIGGYBAC TRANSPOSABLE ELEMENT-DERIVED PROTEIN 4"/>
    <property type="match status" value="1"/>
</dbReference>
<accession>A0A6P6LTV8</accession>
<keyword evidence="3" id="KW-1185">Reference proteome</keyword>
<feature type="compositionally biased region" description="Polar residues" evidence="1">
    <location>
        <begin position="203"/>
        <end position="212"/>
    </location>
</feature>
<sequence>MTSTKRFTAEQALEQLLESDEESGADSFYTDDEVFYQDGEDPFEDCNDNDPSTSSTPATAPQLPPRRRLTQPSTSSTPAPQLPPRRRLSQPSTSSTPAPQLPPRRRLSQPNTSSTPAPQLPPRRRWSQPNTSSTPAPQLPPRRRWSQPNTSSTPAPQLPPRRRWSQPNTSSTPAPQLPPRRRWSQPNTSSTPAPQLPPRRRWSQPNTSSTPAPQLPPRRRWSQPNTSSTPAPQLPPRRETLTRRHSTESVQRPTLSRSRSRSPHHTTHEQHWKTENDPDVAPILPRFAPARPPGVQLDKSKVYSPLDLFQLFFSNNVIRTLCSNTNKQATKRLSEGLQFKWTDVTPTDFLKYLALVIFMGLLKLGSVKSYWRQKNIFSVPFPKKVMPRDRWLSISSNVHMSDPAEDVVNDSKKGTSDHDPLFRLKPLMTEIMAACKSFYQPQKNLAIDERMVATKAKTGMTQYIKDKPTKWGFKLFVLADSSGYTSSFTVYTGKAKFPTGFGLSYDAVVGLLDKPHLGSGYHIYCDNFYTSPQLFRHLSSLHFRACGTYRQGRKDTPKSTVNALSKKSQRGTIRWIRDDDLLFVKWMDTREVSICSTIHQAYTSETVTRRQKKADGTWEKVRIPVPTPVVEYNKHMGGVDLSDQLIQYTSAHHKANRWYKTMFLHFVDIATCNSYILHKELCKEQNTIPLTHRDFMEELCAQLAGVTTEDADRTTHHTPLPIAPLDPANPAHKPADVRKYCEQCKASKVYNKTPWQCGACQVPLCNFLERPCFALWHA</sequence>
<feature type="compositionally biased region" description="Low complexity" evidence="1">
    <location>
        <begin position="89"/>
        <end position="98"/>
    </location>
</feature>
<dbReference type="Proteomes" id="UP000515129">
    <property type="component" value="Chromosome 44"/>
</dbReference>
<evidence type="ECO:0000313" key="4">
    <source>
        <dbReference type="RefSeq" id="XP_026087955.1"/>
    </source>
</evidence>
<dbReference type="RefSeq" id="XP_026087955.1">
    <property type="nucleotide sequence ID" value="XM_026232170.1"/>
</dbReference>
<feature type="compositionally biased region" description="Polar residues" evidence="1">
    <location>
        <begin position="184"/>
        <end position="193"/>
    </location>
</feature>
<feature type="compositionally biased region" description="Polar residues" evidence="1">
    <location>
        <begin position="222"/>
        <end position="231"/>
    </location>
</feature>
<feature type="domain" description="PiggyBac transposable element-derived protein" evidence="2">
    <location>
        <begin position="304"/>
        <end position="675"/>
    </location>
</feature>
<feature type="compositionally biased region" description="Acidic residues" evidence="1">
    <location>
        <begin position="17"/>
        <end position="48"/>
    </location>
</feature>
<dbReference type="KEGG" id="caua:113062359"/>
<dbReference type="GeneID" id="113062359"/>
<feature type="compositionally biased region" description="Polar residues" evidence="1">
    <location>
        <begin position="127"/>
        <end position="136"/>
    </location>
</feature>
<feature type="region of interest" description="Disordered" evidence="1">
    <location>
        <begin position="17"/>
        <end position="281"/>
    </location>
</feature>
<dbReference type="AlphaFoldDB" id="A0A6P6LTV8"/>
<feature type="compositionally biased region" description="Polar residues" evidence="1">
    <location>
        <begin position="146"/>
        <end position="155"/>
    </location>
</feature>
<dbReference type="OrthoDB" id="118105at2759"/>
<feature type="compositionally biased region" description="Basic and acidic residues" evidence="1">
    <location>
        <begin position="266"/>
        <end position="276"/>
    </location>
</feature>
<organism evidence="3 4">
    <name type="scientific">Carassius auratus</name>
    <name type="common">Goldfish</name>
    <dbReference type="NCBI Taxonomy" id="7957"/>
    <lineage>
        <taxon>Eukaryota</taxon>
        <taxon>Metazoa</taxon>
        <taxon>Chordata</taxon>
        <taxon>Craniata</taxon>
        <taxon>Vertebrata</taxon>
        <taxon>Euteleostomi</taxon>
        <taxon>Actinopterygii</taxon>
        <taxon>Neopterygii</taxon>
        <taxon>Teleostei</taxon>
        <taxon>Ostariophysi</taxon>
        <taxon>Cypriniformes</taxon>
        <taxon>Cyprinidae</taxon>
        <taxon>Cyprininae</taxon>
        <taxon>Carassius</taxon>
    </lineage>
</organism>
<gene>
    <name evidence="4" type="primary">LOC113062359</name>
</gene>
<evidence type="ECO:0000256" key="1">
    <source>
        <dbReference type="SAM" id="MobiDB-lite"/>
    </source>
</evidence>
<dbReference type="Pfam" id="PF13843">
    <property type="entry name" value="DDE_Tnp_1_7"/>
    <property type="match status" value="1"/>
</dbReference>
<feature type="compositionally biased region" description="Basic and acidic residues" evidence="1">
    <location>
        <begin position="236"/>
        <end position="247"/>
    </location>
</feature>
<feature type="compositionally biased region" description="Polar residues" evidence="1">
    <location>
        <begin position="165"/>
        <end position="174"/>
    </location>
</feature>
<protein>
    <submittedName>
        <fullName evidence="4">PiggyBac transposable element-derived protein 4-like</fullName>
    </submittedName>
</protein>
<dbReference type="InterPro" id="IPR029526">
    <property type="entry name" value="PGBD"/>
</dbReference>